<accession>A0A8B8IKW0</accession>
<keyword evidence="1" id="KW-0472">Membrane</keyword>
<feature type="transmembrane region" description="Helical" evidence="1">
    <location>
        <begin position="6"/>
        <end position="26"/>
    </location>
</feature>
<dbReference type="AlphaFoldDB" id="A0A8B8IKW0"/>
<sequence length="116" mass="13628">MGKFNIIADTLTIINLAEIYVFGWLFKNIILLSICIKECEDFYTNVIEAERQCMIRSENDESEGMRKLYKNIRRLNRAKFSKMTACRIFTVDAALPLRYFDNFAVYTIVILQFAFS</sequence>
<evidence type="ECO:0000313" key="2">
    <source>
        <dbReference type="Proteomes" id="UP001652626"/>
    </source>
</evidence>
<dbReference type="OMA" id="MIRYEND"/>
<keyword evidence="1" id="KW-1133">Transmembrane helix</keyword>
<evidence type="ECO:0000256" key="1">
    <source>
        <dbReference type="SAM" id="Phobius"/>
    </source>
</evidence>
<reference evidence="3" key="1">
    <citation type="submission" date="2025-08" db="UniProtKB">
        <authorList>
            <consortium name="RefSeq"/>
        </authorList>
    </citation>
    <scope>IDENTIFICATION</scope>
    <source>
        <tissue evidence="3">Whole body</tissue>
    </source>
</reference>
<keyword evidence="2" id="KW-1185">Reference proteome</keyword>
<dbReference type="RefSeq" id="XP_026497744.2">
    <property type="nucleotide sequence ID" value="XM_026641959.2"/>
</dbReference>
<dbReference type="Proteomes" id="UP001652626">
    <property type="component" value="Chromosome 23"/>
</dbReference>
<organism evidence="2 3">
    <name type="scientific">Vanessa tameamea</name>
    <name type="common">Kamehameha butterfly</name>
    <dbReference type="NCBI Taxonomy" id="334116"/>
    <lineage>
        <taxon>Eukaryota</taxon>
        <taxon>Metazoa</taxon>
        <taxon>Ecdysozoa</taxon>
        <taxon>Arthropoda</taxon>
        <taxon>Hexapoda</taxon>
        <taxon>Insecta</taxon>
        <taxon>Pterygota</taxon>
        <taxon>Neoptera</taxon>
        <taxon>Endopterygota</taxon>
        <taxon>Lepidoptera</taxon>
        <taxon>Glossata</taxon>
        <taxon>Ditrysia</taxon>
        <taxon>Papilionoidea</taxon>
        <taxon>Nymphalidae</taxon>
        <taxon>Nymphalinae</taxon>
        <taxon>Vanessa</taxon>
    </lineage>
</organism>
<dbReference type="GeneID" id="113401884"/>
<proteinExistence type="predicted"/>
<evidence type="ECO:0000313" key="3">
    <source>
        <dbReference type="RefSeq" id="XP_026497744.2"/>
    </source>
</evidence>
<dbReference type="OrthoDB" id="7490805at2759"/>
<gene>
    <name evidence="3" type="primary">LOC113401884</name>
</gene>
<protein>
    <submittedName>
        <fullName evidence="3">Uncharacterized protein LOC113401884</fullName>
    </submittedName>
</protein>
<name>A0A8B8IKW0_VANTA</name>
<keyword evidence="1" id="KW-0812">Transmembrane</keyword>